<comment type="subunit">
    <text evidence="8">Homodimer.</text>
</comment>
<evidence type="ECO:0000256" key="2">
    <source>
        <dbReference type="ARBA" id="ARBA00022490"/>
    </source>
</evidence>
<comment type="caution">
    <text evidence="10">The sequence shown here is derived from an EMBL/GenBank/DDBJ whole genome shotgun (WGS) entry which is preliminary data.</text>
</comment>
<proteinExistence type="inferred from homology"/>
<dbReference type="InterPro" id="IPR022961">
    <property type="entry name" value="Gly_tRNA_ligase_bac"/>
</dbReference>
<reference evidence="10 11" key="1">
    <citation type="journal article" date="2017" name="ISME J.">
        <title>Energy and carbon metabolisms in a deep terrestrial subsurface fluid microbial community.</title>
        <authorList>
            <person name="Momper L."/>
            <person name="Jungbluth S.P."/>
            <person name="Lee M.D."/>
            <person name="Amend J.P."/>
        </authorList>
    </citation>
    <scope>NUCLEOTIDE SEQUENCE [LARGE SCALE GENOMIC DNA]</scope>
    <source>
        <strain evidence="10">SURF_29</strain>
    </source>
</reference>
<accession>A0A419DA03</accession>
<dbReference type="HAMAP" id="MF_00253_B">
    <property type="entry name" value="Gly_tRNA_synth_B"/>
    <property type="match status" value="1"/>
</dbReference>
<comment type="similarity">
    <text evidence="1 8">Belongs to the class-II aminoacyl-tRNA synthetase family.</text>
</comment>
<name>A0A419DA03_9BACT</name>
<evidence type="ECO:0000256" key="1">
    <source>
        <dbReference type="ARBA" id="ARBA00008226"/>
    </source>
</evidence>
<feature type="binding site" evidence="8">
    <location>
        <begin position="203"/>
        <end position="205"/>
    </location>
    <ligand>
        <name>ATP</name>
        <dbReference type="ChEBI" id="CHEBI:30616"/>
    </ligand>
</feature>
<comment type="subcellular location">
    <subcellularLocation>
        <location evidence="8">Cytoplasm</location>
    </subcellularLocation>
</comment>
<dbReference type="Gene3D" id="3.30.930.10">
    <property type="entry name" value="Bira Bifunctional Protein, Domain 2"/>
    <property type="match status" value="1"/>
</dbReference>
<dbReference type="EMBL" id="QZJW01000055">
    <property type="protein sequence ID" value="RJO59936.1"/>
    <property type="molecule type" value="Genomic_DNA"/>
</dbReference>
<dbReference type="PRINTS" id="PR01043">
    <property type="entry name" value="TRNASYNTHGLY"/>
</dbReference>
<evidence type="ECO:0000259" key="9">
    <source>
        <dbReference type="PROSITE" id="PS50862"/>
    </source>
</evidence>
<keyword evidence="7 8" id="KW-0030">Aminoacyl-tRNA synthetase</keyword>
<dbReference type="NCBIfam" id="NF003211">
    <property type="entry name" value="PRK04173.1"/>
    <property type="match status" value="1"/>
</dbReference>
<dbReference type="GO" id="GO:0015966">
    <property type="term" value="P:diadenosine tetraphosphate biosynthetic process"/>
    <property type="evidence" value="ECO:0007669"/>
    <property type="project" value="UniProtKB-ARBA"/>
</dbReference>
<comment type="caution">
    <text evidence="8">Lacks conserved residue(s) required for the propagation of feature annotation.</text>
</comment>
<dbReference type="CDD" id="cd00858">
    <property type="entry name" value="GlyRS_anticodon"/>
    <property type="match status" value="1"/>
</dbReference>
<dbReference type="EC" id="6.1.1.14" evidence="8"/>
<dbReference type="InterPro" id="IPR045864">
    <property type="entry name" value="aa-tRNA-synth_II/BPL/LPL"/>
</dbReference>
<dbReference type="InterPro" id="IPR027031">
    <property type="entry name" value="Gly-tRNA_synthase/POLG2"/>
</dbReference>
<evidence type="ECO:0000256" key="7">
    <source>
        <dbReference type="ARBA" id="ARBA00023146"/>
    </source>
</evidence>
<evidence type="ECO:0000313" key="11">
    <source>
        <dbReference type="Proteomes" id="UP000285655"/>
    </source>
</evidence>
<dbReference type="GO" id="GO:0006426">
    <property type="term" value="P:glycyl-tRNA aminoacylation"/>
    <property type="evidence" value="ECO:0007669"/>
    <property type="project" value="UniProtKB-UniRule"/>
</dbReference>
<dbReference type="GO" id="GO:1990742">
    <property type="term" value="C:microvesicle"/>
    <property type="evidence" value="ECO:0007669"/>
    <property type="project" value="UniProtKB-ARBA"/>
</dbReference>
<dbReference type="PANTHER" id="PTHR10745">
    <property type="entry name" value="GLYCYL-TRNA SYNTHETASE/DNA POLYMERASE SUBUNIT GAMMA-2"/>
    <property type="match status" value="1"/>
</dbReference>
<dbReference type="FunFam" id="3.40.50.800:FF:000002">
    <property type="entry name" value="Glycine--tRNA ligase"/>
    <property type="match status" value="1"/>
</dbReference>
<dbReference type="InterPro" id="IPR004154">
    <property type="entry name" value="Anticodon-bd"/>
</dbReference>
<feature type="binding site" evidence="8">
    <location>
        <begin position="332"/>
        <end position="335"/>
    </location>
    <ligand>
        <name>ATP</name>
        <dbReference type="ChEBI" id="CHEBI:30616"/>
    </ligand>
</feature>
<dbReference type="InterPro" id="IPR036621">
    <property type="entry name" value="Anticodon-bd_dom_sf"/>
</dbReference>
<feature type="binding site" evidence="8">
    <location>
        <begin position="288"/>
        <end position="289"/>
    </location>
    <ligand>
        <name>ATP</name>
        <dbReference type="ChEBI" id="CHEBI:30616"/>
    </ligand>
</feature>
<evidence type="ECO:0000256" key="4">
    <source>
        <dbReference type="ARBA" id="ARBA00022741"/>
    </source>
</evidence>
<dbReference type="GO" id="GO:0004081">
    <property type="term" value="F:bis(5'-nucleosyl)-tetraphosphatase (asymmetrical) activity"/>
    <property type="evidence" value="ECO:0007669"/>
    <property type="project" value="UniProtKB-ARBA"/>
</dbReference>
<dbReference type="InterPro" id="IPR002314">
    <property type="entry name" value="aa-tRNA-synt_IIb"/>
</dbReference>
<sequence>MSGKKTNLMEHIVSLCKRRGFVYPSSEIYGGLSNTWDFGPYGAELKNNIKQLWWKTFVQNREDMVGLDSSIIMNPRVWEASGHVGEFTDMLIDCKNCKNRFRADHLVEEATGIDIEGKPAKEAAKVIQENKVKCPACGKVDWTEVRNFNLLFKTHIGPIEDEKSLSYLRGETAQGMFVDFRQVLNSSRQKIPFGIAQIGKSFRNEVTPGNFIFRTREFEIAEFEYFINPKSDWNKIFEEWLSEMQNFAKELGLDKKSIHLHEIPEEKRAHYSKRTVDIEFDFPFGQKELWGLAYRTDYDLKRHEKYSGKDMSYTDPKTGEKYVPHVIEPTFGVERSFLAVIASAYNEEKAGSETRIVMKFPKNLAPIKIAVFPLLKNKSELVEKAHEIFNSLKEDYTCEFDDNGNIGKRYRRQDEIGTPYCITIDFDTLNDKTVTVRDRDTMKQERVKIADLKAFFLENI</sequence>
<dbReference type="Gene3D" id="3.40.50.800">
    <property type="entry name" value="Anticodon-binding domain"/>
    <property type="match status" value="1"/>
</dbReference>
<dbReference type="GO" id="GO:0005737">
    <property type="term" value="C:cytoplasm"/>
    <property type="evidence" value="ECO:0007669"/>
    <property type="project" value="UniProtKB-SubCell"/>
</dbReference>
<feature type="binding site" evidence="8">
    <location>
        <position position="171"/>
    </location>
    <ligand>
        <name>substrate</name>
    </ligand>
</feature>
<dbReference type="InterPro" id="IPR033731">
    <property type="entry name" value="GlyRS-like_core"/>
</dbReference>
<dbReference type="SUPFAM" id="SSF52954">
    <property type="entry name" value="Class II aaRS ABD-related"/>
    <property type="match status" value="1"/>
</dbReference>
<dbReference type="GO" id="GO:0005524">
    <property type="term" value="F:ATP binding"/>
    <property type="evidence" value="ECO:0007669"/>
    <property type="project" value="UniProtKB-UniRule"/>
</dbReference>
<feature type="binding site" evidence="8">
    <location>
        <position position="102"/>
    </location>
    <ligand>
        <name>substrate</name>
    </ligand>
</feature>
<keyword evidence="6 8" id="KW-0648">Protein biosynthesis</keyword>
<dbReference type="AlphaFoldDB" id="A0A419DA03"/>
<keyword evidence="2 8" id="KW-0963">Cytoplasm</keyword>
<dbReference type="NCBIfam" id="TIGR00389">
    <property type="entry name" value="glyS_dimeric"/>
    <property type="match status" value="1"/>
</dbReference>
<dbReference type="Pfam" id="PF03129">
    <property type="entry name" value="HGTP_anticodon"/>
    <property type="match status" value="1"/>
</dbReference>
<organism evidence="10 11">
    <name type="scientific">candidate division WS5 bacterium</name>
    <dbReference type="NCBI Taxonomy" id="2093353"/>
    <lineage>
        <taxon>Bacteria</taxon>
        <taxon>candidate division WS5</taxon>
    </lineage>
</organism>
<keyword evidence="3 8" id="KW-0436">Ligase</keyword>
<dbReference type="PROSITE" id="PS50862">
    <property type="entry name" value="AA_TRNA_LIGASE_II"/>
    <property type="match status" value="1"/>
</dbReference>
<keyword evidence="5 8" id="KW-0067">ATP-binding</keyword>
<feature type="domain" description="Aminoacyl-transfer RNA synthetases class-II family profile" evidence="9">
    <location>
        <begin position="11"/>
        <end position="373"/>
    </location>
</feature>
<dbReference type="Pfam" id="PF00587">
    <property type="entry name" value="tRNA-synt_2b"/>
    <property type="match status" value="1"/>
</dbReference>
<feature type="binding site" evidence="8">
    <location>
        <begin position="328"/>
        <end position="332"/>
    </location>
    <ligand>
        <name>substrate</name>
    </ligand>
</feature>
<feature type="binding site" evidence="8">
    <location>
        <begin position="213"/>
        <end position="218"/>
    </location>
    <ligand>
        <name>ATP</name>
        <dbReference type="ChEBI" id="CHEBI:30616"/>
    </ligand>
</feature>
<protein>
    <recommendedName>
        <fullName evidence="8">Glycine--tRNA ligase</fullName>
        <ecNumber evidence="8">6.1.1.14</ecNumber>
    </recommendedName>
    <alternativeName>
        <fullName evidence="8">Glycyl-tRNA synthetase</fullName>
        <shortName evidence="8">GlyRS</shortName>
    </alternativeName>
</protein>
<gene>
    <name evidence="8" type="primary">glyQS</name>
    <name evidence="10" type="ORF">C4544_06200</name>
</gene>
<evidence type="ECO:0000313" key="10">
    <source>
        <dbReference type="EMBL" id="RJO59936.1"/>
    </source>
</evidence>
<dbReference type="InterPro" id="IPR002315">
    <property type="entry name" value="tRNA-synt_gly"/>
</dbReference>
<comment type="catalytic activity">
    <reaction evidence="8">
        <text>tRNA(Gly) + glycine + ATP = glycyl-tRNA(Gly) + AMP + diphosphate</text>
        <dbReference type="Rhea" id="RHEA:16013"/>
        <dbReference type="Rhea" id="RHEA-COMP:9664"/>
        <dbReference type="Rhea" id="RHEA-COMP:9683"/>
        <dbReference type="ChEBI" id="CHEBI:30616"/>
        <dbReference type="ChEBI" id="CHEBI:33019"/>
        <dbReference type="ChEBI" id="CHEBI:57305"/>
        <dbReference type="ChEBI" id="CHEBI:78442"/>
        <dbReference type="ChEBI" id="CHEBI:78522"/>
        <dbReference type="ChEBI" id="CHEBI:456215"/>
        <dbReference type="EC" id="6.1.1.14"/>
    </reaction>
</comment>
<dbReference type="PANTHER" id="PTHR10745:SF8">
    <property type="entry name" value="DNA POLYMERASE SUBUNIT GAMMA-2, MITOCHONDRIAL"/>
    <property type="match status" value="1"/>
</dbReference>
<evidence type="ECO:0000256" key="5">
    <source>
        <dbReference type="ARBA" id="ARBA00022840"/>
    </source>
</evidence>
<dbReference type="InterPro" id="IPR006195">
    <property type="entry name" value="aa-tRNA-synth_II"/>
</dbReference>
<evidence type="ECO:0000256" key="3">
    <source>
        <dbReference type="ARBA" id="ARBA00022598"/>
    </source>
</evidence>
<comment type="function">
    <text evidence="8">Catalyzes the attachment of glycine to tRNA(Gly).</text>
</comment>
<evidence type="ECO:0000256" key="8">
    <source>
        <dbReference type="HAMAP-Rule" id="MF_00253"/>
    </source>
</evidence>
<dbReference type="SUPFAM" id="SSF55681">
    <property type="entry name" value="Class II aaRS and biotin synthetases"/>
    <property type="match status" value="1"/>
</dbReference>
<dbReference type="CDD" id="cd00774">
    <property type="entry name" value="GlyRS-like_core"/>
    <property type="match status" value="1"/>
</dbReference>
<evidence type="ECO:0000256" key="6">
    <source>
        <dbReference type="ARBA" id="ARBA00022917"/>
    </source>
</evidence>
<keyword evidence="4 8" id="KW-0547">Nucleotide-binding</keyword>
<dbReference type="Proteomes" id="UP000285655">
    <property type="component" value="Unassembled WGS sequence"/>
</dbReference>
<dbReference type="GO" id="GO:0070062">
    <property type="term" value="C:extracellular exosome"/>
    <property type="evidence" value="ECO:0007669"/>
    <property type="project" value="UniProtKB-ARBA"/>
</dbReference>
<dbReference type="GO" id="GO:0004820">
    <property type="term" value="F:glycine-tRNA ligase activity"/>
    <property type="evidence" value="ECO:0007669"/>
    <property type="project" value="UniProtKB-UniRule"/>
</dbReference>